<evidence type="ECO:0000256" key="2">
    <source>
        <dbReference type="ARBA" id="ARBA00023125"/>
    </source>
</evidence>
<accession>A0ABP3GPQ7</accession>
<feature type="domain" description="HTH asnC-type" evidence="5">
    <location>
        <begin position="5"/>
        <end position="66"/>
    </location>
</feature>
<dbReference type="RefSeq" id="WP_344118051.1">
    <property type="nucleotide sequence ID" value="NZ_BAAABW010000015.1"/>
</dbReference>
<evidence type="ECO:0000313" key="7">
    <source>
        <dbReference type="Proteomes" id="UP001500063"/>
    </source>
</evidence>
<sequence>MAVNLDDTDWAIIGQLQREARISLSELGRRVNLSPSATTERVRNLESLGVITGYHAVVDPAKVGYPVLAVVRLKYPGNRHQPLHRLLADRREILECLRTTGDDCYTLKVAAISMEHLETLVDELAGFGSTTTSVVYSQTLPHRAPGRPRPPADPEPADVTPTSRRR</sequence>
<dbReference type="InterPro" id="IPR000485">
    <property type="entry name" value="AsnC-type_HTH_dom"/>
</dbReference>
<dbReference type="InterPro" id="IPR019888">
    <property type="entry name" value="Tscrpt_reg_AsnC-like"/>
</dbReference>
<evidence type="ECO:0000259" key="5">
    <source>
        <dbReference type="PROSITE" id="PS50956"/>
    </source>
</evidence>
<dbReference type="Gene3D" id="3.30.70.920">
    <property type="match status" value="1"/>
</dbReference>
<evidence type="ECO:0000256" key="4">
    <source>
        <dbReference type="SAM" id="MobiDB-lite"/>
    </source>
</evidence>
<dbReference type="Gene3D" id="1.10.10.10">
    <property type="entry name" value="Winged helix-like DNA-binding domain superfamily/Winged helix DNA-binding domain"/>
    <property type="match status" value="1"/>
</dbReference>
<dbReference type="PANTHER" id="PTHR30154">
    <property type="entry name" value="LEUCINE-RESPONSIVE REGULATORY PROTEIN"/>
    <property type="match status" value="1"/>
</dbReference>
<keyword evidence="7" id="KW-1185">Reference proteome</keyword>
<dbReference type="InterPro" id="IPR019887">
    <property type="entry name" value="Tscrpt_reg_AsnC/Lrp_C"/>
</dbReference>
<name>A0ABP3GPQ7_9ACTN</name>
<reference evidence="7" key="1">
    <citation type="journal article" date="2019" name="Int. J. Syst. Evol. Microbiol.">
        <title>The Global Catalogue of Microorganisms (GCM) 10K type strain sequencing project: providing services to taxonomists for standard genome sequencing and annotation.</title>
        <authorList>
            <consortium name="The Broad Institute Genomics Platform"/>
            <consortium name="The Broad Institute Genome Sequencing Center for Infectious Disease"/>
            <person name="Wu L."/>
            <person name="Ma J."/>
        </authorList>
    </citation>
    <scope>NUCLEOTIDE SEQUENCE [LARGE SCALE GENOMIC DNA]</scope>
    <source>
        <strain evidence="7">JCM 4565</strain>
    </source>
</reference>
<dbReference type="InterPro" id="IPR019885">
    <property type="entry name" value="Tscrpt_reg_HTH_AsnC-type_CS"/>
</dbReference>
<evidence type="ECO:0000313" key="6">
    <source>
        <dbReference type="EMBL" id="GAA0348998.1"/>
    </source>
</evidence>
<organism evidence="6 7">
    <name type="scientific">Streptomyces blastmyceticus</name>
    <dbReference type="NCBI Taxonomy" id="68180"/>
    <lineage>
        <taxon>Bacteria</taxon>
        <taxon>Bacillati</taxon>
        <taxon>Actinomycetota</taxon>
        <taxon>Actinomycetes</taxon>
        <taxon>Kitasatosporales</taxon>
        <taxon>Streptomycetaceae</taxon>
        <taxon>Streptomyces</taxon>
    </lineage>
</organism>
<dbReference type="SUPFAM" id="SSF46785">
    <property type="entry name" value="Winged helix' DNA-binding domain"/>
    <property type="match status" value="1"/>
</dbReference>
<dbReference type="Proteomes" id="UP001500063">
    <property type="component" value="Unassembled WGS sequence"/>
</dbReference>
<dbReference type="SMART" id="SM00344">
    <property type="entry name" value="HTH_ASNC"/>
    <property type="match status" value="1"/>
</dbReference>
<dbReference type="SUPFAM" id="SSF54909">
    <property type="entry name" value="Dimeric alpha+beta barrel"/>
    <property type="match status" value="1"/>
</dbReference>
<dbReference type="PROSITE" id="PS50956">
    <property type="entry name" value="HTH_ASNC_2"/>
    <property type="match status" value="1"/>
</dbReference>
<dbReference type="InterPro" id="IPR036388">
    <property type="entry name" value="WH-like_DNA-bd_sf"/>
</dbReference>
<dbReference type="InterPro" id="IPR011008">
    <property type="entry name" value="Dimeric_a/b-barrel"/>
</dbReference>
<dbReference type="InterPro" id="IPR036390">
    <property type="entry name" value="WH_DNA-bd_sf"/>
</dbReference>
<dbReference type="PROSITE" id="PS00519">
    <property type="entry name" value="HTH_ASNC_1"/>
    <property type="match status" value="1"/>
</dbReference>
<gene>
    <name evidence="6" type="ORF">GCM10010319_27160</name>
</gene>
<dbReference type="EMBL" id="BAAABW010000015">
    <property type="protein sequence ID" value="GAA0348998.1"/>
    <property type="molecule type" value="Genomic_DNA"/>
</dbReference>
<comment type="caution">
    <text evidence="6">The sequence shown here is derived from an EMBL/GenBank/DDBJ whole genome shotgun (WGS) entry which is preliminary data.</text>
</comment>
<evidence type="ECO:0000256" key="3">
    <source>
        <dbReference type="ARBA" id="ARBA00023163"/>
    </source>
</evidence>
<dbReference type="Pfam" id="PF01037">
    <property type="entry name" value="AsnC_trans_reg"/>
    <property type="match status" value="1"/>
</dbReference>
<proteinExistence type="predicted"/>
<keyword evidence="2" id="KW-0238">DNA-binding</keyword>
<evidence type="ECO:0000256" key="1">
    <source>
        <dbReference type="ARBA" id="ARBA00023015"/>
    </source>
</evidence>
<dbReference type="PANTHER" id="PTHR30154:SF53">
    <property type="entry name" value="HTH-TYPE TRANSCRIPTIONAL REGULATOR LRPC"/>
    <property type="match status" value="1"/>
</dbReference>
<keyword evidence="3" id="KW-0804">Transcription</keyword>
<dbReference type="Pfam" id="PF13412">
    <property type="entry name" value="HTH_24"/>
    <property type="match status" value="1"/>
</dbReference>
<feature type="region of interest" description="Disordered" evidence="4">
    <location>
        <begin position="140"/>
        <end position="166"/>
    </location>
</feature>
<dbReference type="PRINTS" id="PR00033">
    <property type="entry name" value="HTHASNC"/>
</dbReference>
<protein>
    <submittedName>
        <fullName evidence="6">Lrp/AsnC family transcriptional regulator</fullName>
    </submittedName>
</protein>
<keyword evidence="1" id="KW-0805">Transcription regulation</keyword>